<keyword evidence="3" id="KW-1185">Reference proteome</keyword>
<dbReference type="InterPro" id="IPR040607">
    <property type="entry name" value="ALP_N"/>
</dbReference>
<dbReference type="Pfam" id="PF17989">
    <property type="entry name" value="ALP_N"/>
    <property type="match status" value="1"/>
</dbReference>
<dbReference type="Proteomes" id="UP001166251">
    <property type="component" value="Unassembled WGS sequence"/>
</dbReference>
<evidence type="ECO:0000313" key="2">
    <source>
        <dbReference type="EMBL" id="MBW8191384.1"/>
    </source>
</evidence>
<accession>A0ABS7EGQ2</accession>
<comment type="caution">
    <text evidence="2">The sequence shown here is derived from an EMBL/GenBank/DDBJ whole genome shotgun (WGS) entry which is preliminary data.</text>
</comment>
<feature type="domain" description="Actin-like protein N-terminal" evidence="1">
    <location>
        <begin position="14"/>
        <end position="164"/>
    </location>
</feature>
<dbReference type="EMBL" id="JAHZSS010000010">
    <property type="protein sequence ID" value="MBW8191384.1"/>
    <property type="molecule type" value="Genomic_DNA"/>
</dbReference>
<sequence length="363" mass="39377">MTMGTPLDAVIRTVDVGFGTTTAVCGYDEHNQPIVRTFASIANPIEANKRDVTAGSMSITRNVVVNVNGGTYEVGEDVSKTFDPRTARVLNSGYINSDQYKALFLGALAMLDAPNGVIDLLVGGLPVSNMHRRAELEEMMKGTHQVGDRKIVVKNAWAVAQPLGGLIHYANDNGQDTFHALQSQTVLTVDPGYLTCDWMVTSGMVASDRRSGACDLGMSKILESCCDYAAPIFKVDKIYPDTIDGAFCSSNRHLKMKGRHYPFPVCEGKDVEGNDVSVRYDFRDQIARVCREAATMITNAVGDGQDIDLIIVTGGPAQVYLRALQDVFPDHKIEIVKNHLCAIALGMQVAGINKFKHMTANAA</sequence>
<dbReference type="SUPFAM" id="SSF53067">
    <property type="entry name" value="Actin-like ATPase domain"/>
    <property type="match status" value="2"/>
</dbReference>
<gene>
    <name evidence="2" type="ORF">K0504_10070</name>
</gene>
<dbReference type="Gene3D" id="3.30.420.40">
    <property type="match status" value="1"/>
</dbReference>
<protein>
    <recommendedName>
        <fullName evidence="1">Actin-like protein N-terminal domain-containing protein</fullName>
    </recommendedName>
</protein>
<dbReference type="InterPro" id="IPR043129">
    <property type="entry name" value="ATPase_NBD"/>
</dbReference>
<dbReference type="RefSeq" id="WP_220104067.1">
    <property type="nucleotide sequence ID" value="NZ_JAHZSS010000010.1"/>
</dbReference>
<organism evidence="2 3">
    <name type="scientific">Neiella holothuriorum</name>
    <dbReference type="NCBI Taxonomy" id="2870530"/>
    <lineage>
        <taxon>Bacteria</taxon>
        <taxon>Pseudomonadati</taxon>
        <taxon>Pseudomonadota</taxon>
        <taxon>Gammaproteobacteria</taxon>
        <taxon>Alteromonadales</taxon>
        <taxon>Echinimonadaceae</taxon>
        <taxon>Neiella</taxon>
    </lineage>
</organism>
<evidence type="ECO:0000313" key="3">
    <source>
        <dbReference type="Proteomes" id="UP001166251"/>
    </source>
</evidence>
<evidence type="ECO:0000259" key="1">
    <source>
        <dbReference type="Pfam" id="PF17989"/>
    </source>
</evidence>
<proteinExistence type="predicted"/>
<name>A0ABS7EGQ2_9GAMM</name>
<reference evidence="2" key="1">
    <citation type="submission" date="2021-07" db="EMBL/GenBank/DDBJ databases">
        <title>Neiella marina sp. nov., isolated from the intestinal content of sea cucumber Apostichopus japonicus.</title>
        <authorList>
            <person name="Bai X."/>
        </authorList>
    </citation>
    <scope>NUCLEOTIDE SEQUENCE</scope>
    <source>
        <strain evidence="2">126</strain>
    </source>
</reference>